<dbReference type="STRING" id="1121455.SAMN02745728_02026"/>
<accession>A0A1M7THV3</accession>
<dbReference type="EMBL" id="FRDI01000012">
    <property type="protein sequence ID" value="SHN70307.1"/>
    <property type="molecule type" value="Genomic_DNA"/>
</dbReference>
<dbReference type="OrthoDB" id="5516626at2"/>
<gene>
    <name evidence="2" type="ORF">SAMN02745728_02026</name>
</gene>
<dbReference type="GO" id="GO:0035438">
    <property type="term" value="F:cyclic-di-GMP binding"/>
    <property type="evidence" value="ECO:0007669"/>
    <property type="project" value="InterPro"/>
</dbReference>
<protein>
    <submittedName>
        <fullName evidence="2">PilZ domain-containing protein</fullName>
    </submittedName>
</protein>
<organism evidence="2 3">
    <name type="scientific">Desulfovibrio litoralis DSM 11393</name>
    <dbReference type="NCBI Taxonomy" id="1121455"/>
    <lineage>
        <taxon>Bacteria</taxon>
        <taxon>Pseudomonadati</taxon>
        <taxon>Thermodesulfobacteriota</taxon>
        <taxon>Desulfovibrionia</taxon>
        <taxon>Desulfovibrionales</taxon>
        <taxon>Desulfovibrionaceae</taxon>
        <taxon>Desulfovibrio</taxon>
    </lineage>
</organism>
<evidence type="ECO:0000313" key="3">
    <source>
        <dbReference type="Proteomes" id="UP000186469"/>
    </source>
</evidence>
<feature type="domain" description="PilZ" evidence="1">
    <location>
        <begin position="84"/>
        <end position="162"/>
    </location>
</feature>
<dbReference type="AlphaFoldDB" id="A0A1M7THV3"/>
<reference evidence="2 3" key="1">
    <citation type="submission" date="2016-12" db="EMBL/GenBank/DDBJ databases">
        <authorList>
            <person name="Song W.-J."/>
            <person name="Kurnit D.M."/>
        </authorList>
    </citation>
    <scope>NUCLEOTIDE SEQUENCE [LARGE SCALE GENOMIC DNA]</scope>
    <source>
        <strain evidence="2 3">DSM 11393</strain>
    </source>
</reference>
<proteinExistence type="predicted"/>
<dbReference type="Pfam" id="PF07238">
    <property type="entry name" value="PilZ"/>
    <property type="match status" value="1"/>
</dbReference>
<name>A0A1M7THV3_9BACT</name>
<evidence type="ECO:0000259" key="1">
    <source>
        <dbReference type="Pfam" id="PF07238"/>
    </source>
</evidence>
<sequence>MSDDKNYVKIRTKLNGRFRVLEHEDEAPVLYSGTDSHSNNHEDFKRNSSFTEQTNQFLINLDNKLNTILAVLKKDDVDKRFASSANIVEISGGGVTIATTENLRAGTSIEIMIFLEDFPPRTVSAIGKVKASKQLAQGFIHAVEFTNITDVDQTQIMQYIFQIERRTLRSKNL</sequence>
<keyword evidence="3" id="KW-1185">Reference proteome</keyword>
<dbReference type="Proteomes" id="UP000186469">
    <property type="component" value="Unassembled WGS sequence"/>
</dbReference>
<dbReference type="RefSeq" id="WP_072697702.1">
    <property type="nucleotide sequence ID" value="NZ_FRDI01000012.1"/>
</dbReference>
<dbReference type="InterPro" id="IPR009875">
    <property type="entry name" value="PilZ_domain"/>
</dbReference>
<evidence type="ECO:0000313" key="2">
    <source>
        <dbReference type="EMBL" id="SHN70307.1"/>
    </source>
</evidence>